<dbReference type="PANTHER" id="PTHR11999:SF70">
    <property type="entry name" value="MIP05841P"/>
    <property type="match status" value="1"/>
</dbReference>
<dbReference type="PRINTS" id="PR00800">
    <property type="entry name" value="YHDCRBOXLASE"/>
</dbReference>
<evidence type="ECO:0000313" key="9">
    <source>
        <dbReference type="EMBL" id="QEW29352.1"/>
    </source>
</evidence>
<evidence type="ECO:0000256" key="4">
    <source>
        <dbReference type="ARBA" id="ARBA00022898"/>
    </source>
</evidence>
<gene>
    <name evidence="9" type="primary">ddc</name>
    <name evidence="9" type="ORF">RIdsm_05196</name>
    <name evidence="8" type="ORF">XM52_00385</name>
</gene>
<dbReference type="SUPFAM" id="SSF53383">
    <property type="entry name" value="PLP-dependent transferases"/>
    <property type="match status" value="1"/>
</dbReference>
<dbReference type="Gene3D" id="1.20.1340.10">
    <property type="entry name" value="dopa decarboxylase, N-terminal domain"/>
    <property type="match status" value="1"/>
</dbReference>
<sequence>MTKPGYRIDPADPEAFRRAFHELADACLERVEQARDLPWIPKPDDIAETVALGPDEPGLSEAEVFAIMRGEVMPYATGNTHPRFFGWVHGTGQPMGVAAEMVAATMNANLGGRDHGAMAVEQAVIDWSRRQAGLPEGASGVLTTGTSQATILAMSAARMKLFGDAVRKDGIAGLGRIRVYAAQGAHSCFEKAMEVMGHGSGAVRHIPLGPDGAMDMEALEAAIAEDRADRIVPMAVVGTAGSVNTGNFDRLDAIAGLCRREGLWFHVDGAFGFWAVLAEDPWCDLVKGVDRADSIAADFHKWIGVPYDCGMVLMRDGDLHRRTFSTRPAYLEGQVAGLGGGETWFTDYGLELSRGFRALKVWAGIKAAGVPALSATISDNCRQAALMAELVEASEVLEMAQPVQANVCCFHVTQGDPSAIATALQLSGEAVFSTTTLNGRSCLRAAIVNHRTTEDDVRLAVAAVEREARAAG</sequence>
<dbReference type="GO" id="GO:0030170">
    <property type="term" value="F:pyridoxal phosphate binding"/>
    <property type="evidence" value="ECO:0007669"/>
    <property type="project" value="InterPro"/>
</dbReference>
<evidence type="ECO:0000256" key="3">
    <source>
        <dbReference type="ARBA" id="ARBA00022793"/>
    </source>
</evidence>
<evidence type="ECO:0000256" key="7">
    <source>
        <dbReference type="RuleBase" id="RU000382"/>
    </source>
</evidence>
<dbReference type="PROSITE" id="PS00392">
    <property type="entry name" value="DDC_GAD_HDC_YDC"/>
    <property type="match status" value="1"/>
</dbReference>
<dbReference type="RefSeq" id="WP_057812148.1">
    <property type="nucleotide sequence ID" value="NZ_CP031598.1"/>
</dbReference>
<evidence type="ECO:0000313" key="10">
    <source>
        <dbReference type="Proteomes" id="UP000051401"/>
    </source>
</evidence>
<proteinExistence type="inferred from homology"/>
<dbReference type="Gene3D" id="3.90.1150.10">
    <property type="entry name" value="Aspartate Aminotransferase, domain 1"/>
    <property type="match status" value="1"/>
</dbReference>
<feature type="modified residue" description="N6-(pyridoxal phosphate)lysine" evidence="6">
    <location>
        <position position="301"/>
    </location>
</feature>
<dbReference type="KEGG" id="rid:RIdsm_05196"/>
<organism evidence="8 10">
    <name type="scientific">Roseovarius indicus</name>
    <dbReference type="NCBI Taxonomy" id="540747"/>
    <lineage>
        <taxon>Bacteria</taxon>
        <taxon>Pseudomonadati</taxon>
        <taxon>Pseudomonadota</taxon>
        <taxon>Alphaproteobacteria</taxon>
        <taxon>Rhodobacterales</taxon>
        <taxon>Roseobacteraceae</taxon>
        <taxon>Roseovarius</taxon>
    </lineage>
</organism>
<comment type="similarity">
    <text evidence="2 7">Belongs to the group II decarboxylase family.</text>
</comment>
<evidence type="ECO:0000313" key="11">
    <source>
        <dbReference type="Proteomes" id="UP000325785"/>
    </source>
</evidence>
<dbReference type="Proteomes" id="UP000051401">
    <property type="component" value="Unassembled WGS sequence"/>
</dbReference>
<dbReference type="InterPro" id="IPR002129">
    <property type="entry name" value="PyrdxlP-dep_de-COase"/>
</dbReference>
<dbReference type="STRING" id="540747.SAMN04488031_102305"/>
<dbReference type="EC" id="4.1.1.86" evidence="9"/>
<keyword evidence="3" id="KW-0210">Decarboxylase</keyword>
<comment type="cofactor">
    <cofactor evidence="1 6 7">
        <name>pyridoxal 5'-phosphate</name>
        <dbReference type="ChEBI" id="CHEBI:597326"/>
    </cofactor>
</comment>
<dbReference type="Proteomes" id="UP000325785">
    <property type="component" value="Chromosome"/>
</dbReference>
<protein>
    <submittedName>
        <fullName evidence="8">Amino acid decarboxylase</fullName>
    </submittedName>
    <submittedName>
        <fullName evidence="9">L-2,4-diaminobutyrate decarboxylase</fullName>
        <ecNumber evidence="9">4.1.1.86</ecNumber>
    </submittedName>
</protein>
<keyword evidence="10" id="KW-1185">Reference proteome</keyword>
<dbReference type="GO" id="GO:0033983">
    <property type="term" value="F:diaminobutyrate decarboxylase activity"/>
    <property type="evidence" value="ECO:0007669"/>
    <property type="project" value="UniProtKB-EC"/>
</dbReference>
<keyword evidence="4 6" id="KW-0663">Pyridoxal phosphate</keyword>
<dbReference type="InterPro" id="IPR015422">
    <property type="entry name" value="PyrdxlP-dep_Trfase_small"/>
</dbReference>
<keyword evidence="5 7" id="KW-0456">Lyase</keyword>
<dbReference type="InterPro" id="IPR015421">
    <property type="entry name" value="PyrdxlP-dep_Trfase_major"/>
</dbReference>
<reference evidence="8 10" key="1">
    <citation type="submission" date="2015-04" db="EMBL/GenBank/DDBJ databases">
        <title>The draft genome sequence of Roseovarius indicus B108T.</title>
        <authorList>
            <person name="Li G."/>
            <person name="Lai Q."/>
            <person name="Shao Z."/>
            <person name="Yan P."/>
        </authorList>
    </citation>
    <scope>NUCLEOTIDE SEQUENCE [LARGE SCALE GENOMIC DNA]</scope>
    <source>
        <strain evidence="8 10">B108</strain>
    </source>
</reference>
<accession>A0A0T5PDM6</accession>
<evidence type="ECO:0000256" key="1">
    <source>
        <dbReference type="ARBA" id="ARBA00001933"/>
    </source>
</evidence>
<dbReference type="PATRIC" id="fig|540747.5.peg.76"/>
<dbReference type="EMBL" id="LAXI01000001">
    <property type="protein sequence ID" value="KRS19346.1"/>
    <property type="molecule type" value="Genomic_DNA"/>
</dbReference>
<dbReference type="Gene3D" id="3.40.640.10">
    <property type="entry name" value="Type I PLP-dependent aspartate aminotransferase-like (Major domain)"/>
    <property type="match status" value="1"/>
</dbReference>
<evidence type="ECO:0000313" key="8">
    <source>
        <dbReference type="EMBL" id="KRS19346.1"/>
    </source>
</evidence>
<dbReference type="InterPro" id="IPR021115">
    <property type="entry name" value="Pyridoxal-P_BS"/>
</dbReference>
<dbReference type="InterPro" id="IPR010977">
    <property type="entry name" value="Aromatic_deC"/>
</dbReference>
<dbReference type="GO" id="GO:0019752">
    <property type="term" value="P:carboxylic acid metabolic process"/>
    <property type="evidence" value="ECO:0007669"/>
    <property type="project" value="InterPro"/>
</dbReference>
<name>A0A0T5PDM6_9RHOB</name>
<dbReference type="PANTHER" id="PTHR11999">
    <property type="entry name" value="GROUP II PYRIDOXAL-5-PHOSPHATE DECARBOXYLASE"/>
    <property type="match status" value="1"/>
</dbReference>
<evidence type="ECO:0000256" key="2">
    <source>
        <dbReference type="ARBA" id="ARBA00009533"/>
    </source>
</evidence>
<dbReference type="EMBL" id="CP031598">
    <property type="protein sequence ID" value="QEW29352.1"/>
    <property type="molecule type" value="Genomic_DNA"/>
</dbReference>
<evidence type="ECO:0000256" key="5">
    <source>
        <dbReference type="ARBA" id="ARBA00023239"/>
    </source>
</evidence>
<dbReference type="Pfam" id="PF00282">
    <property type="entry name" value="Pyridoxal_deC"/>
    <property type="match status" value="1"/>
</dbReference>
<dbReference type="AlphaFoldDB" id="A0A0T5PDM6"/>
<evidence type="ECO:0000256" key="6">
    <source>
        <dbReference type="PIRSR" id="PIRSR602129-50"/>
    </source>
</evidence>
<reference evidence="9 11" key="2">
    <citation type="submission" date="2018-08" db="EMBL/GenBank/DDBJ databases">
        <title>Genetic Globetrotter - A new plasmid hitch-hiking vast phylogenetic and geographic distances.</title>
        <authorList>
            <person name="Vollmers J."/>
            <person name="Petersen J."/>
        </authorList>
    </citation>
    <scope>NUCLEOTIDE SEQUENCE [LARGE SCALE GENOMIC DNA]</scope>
    <source>
        <strain evidence="9 11">DSM 26383</strain>
    </source>
</reference>
<dbReference type="GO" id="GO:0006520">
    <property type="term" value="P:amino acid metabolic process"/>
    <property type="evidence" value="ECO:0007669"/>
    <property type="project" value="InterPro"/>
</dbReference>
<dbReference type="InterPro" id="IPR015424">
    <property type="entry name" value="PyrdxlP-dep_Trfase"/>
</dbReference>
<dbReference type="OrthoDB" id="9803665at2"/>